<dbReference type="PIRSF" id="PIRSF007747">
    <property type="entry name" value="Ribosyl_Ptfrase"/>
    <property type="match status" value="1"/>
</dbReference>
<evidence type="ECO:0000259" key="2">
    <source>
        <dbReference type="Pfam" id="PF17184"/>
    </source>
</evidence>
<proteinExistence type="predicted"/>
<dbReference type="PANTHER" id="PTHR31811:SF0">
    <property type="entry name" value="TRNA A64-2'-O-RIBOSYLPHOSPHATE TRANSFERASE"/>
    <property type="match status" value="1"/>
</dbReference>
<feature type="domain" description="Rit1 DUSP-like" evidence="1">
    <location>
        <begin position="332"/>
        <end position="447"/>
    </location>
</feature>
<dbReference type="OrthoDB" id="45256at2759"/>
<evidence type="ECO:0000313" key="4">
    <source>
        <dbReference type="JaponicusDB" id="SJAG_05228"/>
    </source>
</evidence>
<dbReference type="RefSeq" id="XP_002172599.1">
    <property type="nucleotide sequence ID" value="XM_002172563.1"/>
</dbReference>
<dbReference type="HOGENOM" id="CLU_027654_1_1_1"/>
<gene>
    <name evidence="4" type="primary">rit1</name>
    <name evidence="3" type="ORF">SJAG_05228</name>
</gene>
<evidence type="ECO:0000259" key="1">
    <source>
        <dbReference type="Pfam" id="PF04179"/>
    </source>
</evidence>
<dbReference type="JaponicusDB" id="SJAG_05228">
    <property type="gene designation" value="rit1"/>
</dbReference>
<dbReference type="InterPro" id="IPR007306">
    <property type="entry name" value="Rit1"/>
</dbReference>
<protein>
    <submittedName>
        <fullName evidence="3">Initiator methionine tRNA 2'-O-ribosyl phosphate transferase</fullName>
    </submittedName>
</protein>
<dbReference type="EMBL" id="KE651168">
    <property type="protein sequence ID" value="EEB06306.1"/>
    <property type="molecule type" value="Genomic_DNA"/>
</dbReference>
<dbReference type="AlphaFoldDB" id="B6K0F6"/>
<keyword evidence="3" id="KW-0808">Transferase</keyword>
<dbReference type="PANTHER" id="PTHR31811">
    <property type="entry name" value="TRNA A64-2'-O-RIBOSYLPHOSPHATE TRANSFERASE"/>
    <property type="match status" value="1"/>
</dbReference>
<dbReference type="InterPro" id="IPR033449">
    <property type="entry name" value="Rit1_N"/>
</dbReference>
<organism evidence="3 5">
    <name type="scientific">Schizosaccharomyces japonicus (strain yFS275 / FY16936)</name>
    <name type="common">Fission yeast</name>
    <dbReference type="NCBI Taxonomy" id="402676"/>
    <lineage>
        <taxon>Eukaryota</taxon>
        <taxon>Fungi</taxon>
        <taxon>Dikarya</taxon>
        <taxon>Ascomycota</taxon>
        <taxon>Taphrinomycotina</taxon>
        <taxon>Schizosaccharomycetes</taxon>
        <taxon>Schizosaccharomycetales</taxon>
        <taxon>Schizosaccharomycetaceae</taxon>
        <taxon>Schizosaccharomyces</taxon>
    </lineage>
</organism>
<keyword evidence="5" id="KW-1185">Reference proteome</keyword>
<dbReference type="GO" id="GO:0019988">
    <property type="term" value="P:charged-tRNA amino acid modification"/>
    <property type="evidence" value="ECO:0000318"/>
    <property type="project" value="GO_Central"/>
</dbReference>
<reference evidence="3 5" key="1">
    <citation type="journal article" date="2011" name="Science">
        <title>Comparative functional genomics of the fission yeasts.</title>
        <authorList>
            <person name="Rhind N."/>
            <person name="Chen Z."/>
            <person name="Yassour M."/>
            <person name="Thompson D.A."/>
            <person name="Haas B.J."/>
            <person name="Habib N."/>
            <person name="Wapinski I."/>
            <person name="Roy S."/>
            <person name="Lin M.F."/>
            <person name="Heiman D.I."/>
            <person name="Young S.K."/>
            <person name="Furuya K."/>
            <person name="Guo Y."/>
            <person name="Pidoux A."/>
            <person name="Chen H.M."/>
            <person name="Robbertse B."/>
            <person name="Goldberg J.M."/>
            <person name="Aoki K."/>
            <person name="Bayne E.H."/>
            <person name="Berlin A.M."/>
            <person name="Desjardins C.A."/>
            <person name="Dobbs E."/>
            <person name="Dukaj L."/>
            <person name="Fan L."/>
            <person name="FitzGerald M.G."/>
            <person name="French C."/>
            <person name="Gujja S."/>
            <person name="Hansen K."/>
            <person name="Keifenheim D."/>
            <person name="Levin J.Z."/>
            <person name="Mosher R.A."/>
            <person name="Mueller C.A."/>
            <person name="Pfiffner J."/>
            <person name="Priest M."/>
            <person name="Russ C."/>
            <person name="Smialowska A."/>
            <person name="Swoboda P."/>
            <person name="Sykes S.M."/>
            <person name="Vaughn M."/>
            <person name="Vengrova S."/>
            <person name="Yoder R."/>
            <person name="Zeng Q."/>
            <person name="Allshire R."/>
            <person name="Baulcombe D."/>
            <person name="Birren B.W."/>
            <person name="Brown W."/>
            <person name="Ekwall K."/>
            <person name="Kellis M."/>
            <person name="Leatherwood J."/>
            <person name="Levin H."/>
            <person name="Margalit H."/>
            <person name="Martienssen R."/>
            <person name="Nieduszynski C.A."/>
            <person name="Spatafora J.W."/>
            <person name="Friedman N."/>
            <person name="Dalgaard J.Z."/>
            <person name="Baumann P."/>
            <person name="Niki H."/>
            <person name="Regev A."/>
            <person name="Nusbaum C."/>
        </authorList>
    </citation>
    <scope>NUCLEOTIDE SEQUENCE [LARGE SCALE GENOMIC DNA]</scope>
    <source>
        <strain evidence="5">yFS275 / FY16936</strain>
    </source>
</reference>
<dbReference type="VEuPathDB" id="FungiDB:SJAG_05228"/>
<dbReference type="GeneID" id="7048098"/>
<dbReference type="Pfam" id="PF17184">
    <property type="entry name" value="Rit1_C"/>
    <property type="match status" value="1"/>
</dbReference>
<dbReference type="InterPro" id="IPR033421">
    <property type="entry name" value="Rit1_DUSP-like"/>
</dbReference>
<dbReference type="Proteomes" id="UP000001744">
    <property type="component" value="Unassembled WGS sequence"/>
</dbReference>
<evidence type="ECO:0000313" key="3">
    <source>
        <dbReference type="EMBL" id="EEB06306.1"/>
    </source>
</evidence>
<dbReference type="eggNOG" id="KOG2634">
    <property type="taxonomic scope" value="Eukaryota"/>
</dbReference>
<dbReference type="OMA" id="IATLNKC"/>
<accession>B6K0F6</accession>
<feature type="domain" description="Rit1 N-terminal" evidence="2">
    <location>
        <begin position="17"/>
        <end position="275"/>
    </location>
</feature>
<sequence>MTTELESIDVVQRLHVQGKNPRNRLLSIALDAKFVDRVLELYNTFQTVVNERCGSWYVRPEHQPWSAYFKSTDGHTNQWSFSTRRLNLHLLDAFRDKDGLVIVDSTRRGKRTPDALSKTIPIWIATINKCVFERIRHTHESRSLCFFPPYLPKQEIAEIEKRLDGFVDTLIASGVDLKRLSDALQKPMRPLWFTPASSLSRAEFNDYYTVVLVTASEQVQSGYSREHGFLYVQGAADDEEEWACHLTPSLYWKHQEQLLAADEDDLSKIIAQIVQASDKQQHVSASTLSLLHQVQRTKLWLGDISSLNAASVPPSTIIVNFAKDALNVKGEYHYPVSSGKMGALNFKKAAKEMLNDLYSRYSIWSSADAIFIVDAVDAKEAAPSFALLLLCVMFSPSFESLEAPLELSQTRLQLDKTIIRNRLIKIIESSPKTNPSRAFLIAVNTLLLSA</sequence>
<dbReference type="GO" id="GO:0016763">
    <property type="term" value="F:pentosyltransferase activity"/>
    <property type="evidence" value="ECO:0000318"/>
    <property type="project" value="GO_Central"/>
</dbReference>
<dbReference type="Pfam" id="PF04179">
    <property type="entry name" value="Init_tRNA_PT"/>
    <property type="match status" value="1"/>
</dbReference>
<name>B6K0F6_SCHJY</name>
<evidence type="ECO:0000313" key="5">
    <source>
        <dbReference type="Proteomes" id="UP000001744"/>
    </source>
</evidence>
<dbReference type="STRING" id="402676.B6K0F6"/>
<dbReference type="GO" id="GO:0043399">
    <property type="term" value="F:tRNA adenosine(64)-2'-O-ribosylphosphate transferase activity"/>
    <property type="evidence" value="ECO:0007669"/>
    <property type="project" value="InterPro"/>
</dbReference>